<accession>A0ABQ0J308</accession>
<proteinExistence type="predicted"/>
<reference evidence="2 3" key="2">
    <citation type="journal article" date="2014" name="Genome Announc.">
        <title>Draft Genome Sequence of 'Candidatus Phytoplasma asteris' Strain OY-V, an Unculturable Plant-Pathogenic Bacterium.</title>
        <authorList>
            <person name="Kakizawa S."/>
            <person name="Makino A."/>
            <person name="Ishii Y."/>
            <person name="Tamaki H."/>
            <person name="Kamagata Y."/>
        </authorList>
    </citation>
    <scope>NUCLEOTIDE SEQUENCE [LARGE SCALE GENOMIC DNA]</scope>
    <source>
        <strain evidence="2 3">OY-V</strain>
    </source>
</reference>
<protein>
    <submittedName>
        <fullName evidence="2">IMP dehydrogenase/GMP reductase</fullName>
    </submittedName>
</protein>
<feature type="transmembrane region" description="Helical" evidence="1">
    <location>
        <begin position="35"/>
        <end position="55"/>
    </location>
</feature>
<dbReference type="Proteomes" id="UP000028900">
    <property type="component" value="Unassembled WGS sequence"/>
</dbReference>
<organism evidence="2 3">
    <name type="scientific">'Chrysanthemum coronarium' phytoplasma</name>
    <dbReference type="NCBI Taxonomy" id="1520703"/>
    <lineage>
        <taxon>Bacteria</taxon>
        <taxon>Bacillati</taxon>
        <taxon>Mycoplasmatota</taxon>
        <taxon>Mollicutes</taxon>
        <taxon>Acholeplasmatales</taxon>
        <taxon>Acholeplasmataceae</taxon>
        <taxon>Candidatus Phytoplasma</taxon>
        <taxon>16SrI (Aster yellows group)</taxon>
    </lineage>
</organism>
<dbReference type="EMBL" id="BBIY01000034">
    <property type="protein sequence ID" value="GAK73977.1"/>
    <property type="molecule type" value="Genomic_DNA"/>
</dbReference>
<evidence type="ECO:0000313" key="3">
    <source>
        <dbReference type="Proteomes" id="UP000028900"/>
    </source>
</evidence>
<keyword evidence="1" id="KW-1133">Transmembrane helix</keyword>
<reference evidence="3" key="1">
    <citation type="journal article" date="2014" name="Genome Announc.">
        <title>Draft Genome Sequence of ''Candidatus Phytoplasma asteris'' Strain OY-V, an Unculturable Plant-Pathogenic Bacterium.</title>
        <authorList>
            <person name="Kakizawa S."/>
            <person name="Makino A."/>
            <person name="Ishii Y."/>
            <person name="Tamaki H."/>
            <person name="Kamagata Y."/>
        </authorList>
    </citation>
    <scope>NUCLEOTIDE SEQUENCE [LARGE SCALE GENOMIC DNA]</scope>
    <source>
        <strain evidence="3">OY-V</strain>
    </source>
</reference>
<sequence>MFSDIYGMKQEKEELEDLIEYFQDDDFNMVNFDKLIPKFFYTLSQLIIFIITYNLKPITPINNL</sequence>
<evidence type="ECO:0000256" key="1">
    <source>
        <dbReference type="SAM" id="Phobius"/>
    </source>
</evidence>
<keyword evidence="3" id="KW-1185">Reference proteome</keyword>
<name>A0ABQ0J308_9MOLU</name>
<keyword evidence="1" id="KW-0472">Membrane</keyword>
<keyword evidence="1" id="KW-0812">Transmembrane</keyword>
<gene>
    <name evidence="2" type="ORF">OYV_04620</name>
</gene>
<evidence type="ECO:0000313" key="2">
    <source>
        <dbReference type="EMBL" id="GAK73977.1"/>
    </source>
</evidence>
<comment type="caution">
    <text evidence="2">The sequence shown here is derived from an EMBL/GenBank/DDBJ whole genome shotgun (WGS) entry which is preliminary data.</text>
</comment>